<accession>A0AAW1V194</accession>
<dbReference type="EMBL" id="JARQZJ010000102">
    <property type="protein sequence ID" value="KAK9886821.1"/>
    <property type="molecule type" value="Genomic_DNA"/>
</dbReference>
<dbReference type="Proteomes" id="UP001431783">
    <property type="component" value="Unassembled WGS sequence"/>
</dbReference>
<gene>
    <name evidence="1" type="ORF">WA026_018473</name>
</gene>
<protein>
    <submittedName>
        <fullName evidence="1">Uncharacterized protein</fullName>
    </submittedName>
</protein>
<evidence type="ECO:0000313" key="2">
    <source>
        <dbReference type="Proteomes" id="UP001431783"/>
    </source>
</evidence>
<feature type="non-terminal residue" evidence="1">
    <location>
        <position position="110"/>
    </location>
</feature>
<evidence type="ECO:0000313" key="1">
    <source>
        <dbReference type="EMBL" id="KAK9886821.1"/>
    </source>
</evidence>
<keyword evidence="2" id="KW-1185">Reference proteome</keyword>
<reference evidence="1 2" key="1">
    <citation type="submission" date="2023-03" db="EMBL/GenBank/DDBJ databases">
        <title>Genome insight into feeding habits of ladybird beetles.</title>
        <authorList>
            <person name="Li H.-S."/>
            <person name="Huang Y.-H."/>
            <person name="Pang H."/>
        </authorList>
    </citation>
    <scope>NUCLEOTIDE SEQUENCE [LARGE SCALE GENOMIC DNA]</scope>
    <source>
        <strain evidence="1">SYSU_2023b</strain>
        <tissue evidence="1">Whole body</tissue>
    </source>
</reference>
<proteinExistence type="predicted"/>
<name>A0AAW1V194_9CUCU</name>
<dbReference type="AlphaFoldDB" id="A0AAW1V194"/>
<comment type="caution">
    <text evidence="1">The sequence shown here is derived from an EMBL/GenBank/DDBJ whole genome shotgun (WGS) entry which is preliminary data.</text>
</comment>
<sequence length="110" mass="11740">MAPTKSGIVHFHRKLFSLPPLCTYIDRGPFPSSLIPSSVLVACVKVDVGDVSLTRTRTFAPLARGNASDLDLSSSDWVSMSTTPLDPVLFQATREPSCCVFPFSGAAAPL</sequence>
<organism evidence="1 2">
    <name type="scientific">Henosepilachna vigintioctopunctata</name>
    <dbReference type="NCBI Taxonomy" id="420089"/>
    <lineage>
        <taxon>Eukaryota</taxon>
        <taxon>Metazoa</taxon>
        <taxon>Ecdysozoa</taxon>
        <taxon>Arthropoda</taxon>
        <taxon>Hexapoda</taxon>
        <taxon>Insecta</taxon>
        <taxon>Pterygota</taxon>
        <taxon>Neoptera</taxon>
        <taxon>Endopterygota</taxon>
        <taxon>Coleoptera</taxon>
        <taxon>Polyphaga</taxon>
        <taxon>Cucujiformia</taxon>
        <taxon>Coccinelloidea</taxon>
        <taxon>Coccinellidae</taxon>
        <taxon>Epilachninae</taxon>
        <taxon>Epilachnini</taxon>
        <taxon>Henosepilachna</taxon>
    </lineage>
</organism>